<accession>A0A7S0XZ28</accession>
<dbReference type="AlphaFoldDB" id="A0A7S0XZ28"/>
<proteinExistence type="predicted"/>
<evidence type="ECO:0000313" key="1">
    <source>
        <dbReference type="EMBL" id="CAD8748718.1"/>
    </source>
</evidence>
<sequence length="222" mass="25025">MERDISHIYNMQAERVLTDYYMQCRALFLSPLVSFLSALYRRQVTLKQEFGKPKRVKIAQGAIADADTPPEVDEVGREPKRAKIAQGTGVAASDADIWPQDREFGSEQLRHLFLEFLETTGLGDPRGWNQRVFGDKMGEHVEVFRKRNGDVHNADAMGSGVAKNEGAAGNMYTFDFAKLKAYLDSKNFFDENAEISVMPVQQHPFQQGGFDAGRERSKRSCP</sequence>
<organism evidence="1">
    <name type="scientific">Hemiselmis andersenii</name>
    <name type="common">Cryptophyte alga</name>
    <dbReference type="NCBI Taxonomy" id="464988"/>
    <lineage>
        <taxon>Eukaryota</taxon>
        <taxon>Cryptophyceae</taxon>
        <taxon>Cryptomonadales</taxon>
        <taxon>Hemiselmidaceae</taxon>
        <taxon>Hemiselmis</taxon>
    </lineage>
</organism>
<name>A0A7S0XZ28_HEMAN</name>
<gene>
    <name evidence="1" type="ORF">HAND1043_LOCUS15215</name>
</gene>
<dbReference type="EMBL" id="HBFK01024765">
    <property type="protein sequence ID" value="CAD8748718.1"/>
    <property type="molecule type" value="Transcribed_RNA"/>
</dbReference>
<reference evidence="1" key="1">
    <citation type="submission" date="2021-01" db="EMBL/GenBank/DDBJ databases">
        <authorList>
            <person name="Corre E."/>
            <person name="Pelletier E."/>
            <person name="Niang G."/>
            <person name="Scheremetjew M."/>
            <person name="Finn R."/>
            <person name="Kale V."/>
            <person name="Holt S."/>
            <person name="Cochrane G."/>
            <person name="Meng A."/>
            <person name="Brown T."/>
            <person name="Cohen L."/>
        </authorList>
    </citation>
    <scope>NUCLEOTIDE SEQUENCE</scope>
    <source>
        <strain evidence="1">CCMP441</strain>
    </source>
</reference>
<protein>
    <submittedName>
        <fullName evidence="1">Uncharacterized protein</fullName>
    </submittedName>
</protein>